<evidence type="ECO:0000256" key="1">
    <source>
        <dbReference type="ARBA" id="ARBA00004651"/>
    </source>
</evidence>
<sequence>MLALVMTLLSADALSVLIAFLLGASVGAEREWRRHPGGLRSCALVAAAACVFARIAVEHGGGNPGAALGAIATGVGFLGAGVILRRGMTVRGLSTAATFWAVAALGTAVGVDEYGLAVGLTLLLFFAHVLLRRLSTWIEDRAPPVERGPR</sequence>
<keyword evidence="6 7" id="KW-0472">Membrane</keyword>
<keyword evidence="3" id="KW-1003">Cell membrane</keyword>
<dbReference type="AlphaFoldDB" id="A0A4R4DP23"/>
<evidence type="ECO:0000256" key="7">
    <source>
        <dbReference type="RuleBase" id="RU365041"/>
    </source>
</evidence>
<gene>
    <name evidence="9" type="ORF">EXY23_10740</name>
</gene>
<comment type="subcellular location">
    <subcellularLocation>
        <location evidence="7">Cell inner membrane</location>
        <topology evidence="7">Multi-pass membrane protein</topology>
    </subcellularLocation>
    <subcellularLocation>
        <location evidence="1">Cell membrane</location>
        <topology evidence="1">Multi-pass membrane protein</topology>
    </subcellularLocation>
</comment>
<feature type="transmembrane region" description="Helical" evidence="7">
    <location>
        <begin position="114"/>
        <end position="131"/>
    </location>
</feature>
<evidence type="ECO:0000256" key="6">
    <source>
        <dbReference type="ARBA" id="ARBA00023136"/>
    </source>
</evidence>
<keyword evidence="4 7" id="KW-0812">Transmembrane</keyword>
<protein>
    <recommendedName>
        <fullName evidence="7">Protein MgtC</fullName>
    </recommendedName>
</protein>
<accession>A0A4R4DP23</accession>
<keyword evidence="5 7" id="KW-1133">Transmembrane helix</keyword>
<feature type="transmembrane region" description="Helical" evidence="7">
    <location>
        <begin position="63"/>
        <end position="83"/>
    </location>
</feature>
<dbReference type="OrthoDB" id="9811198at2"/>
<evidence type="ECO:0000256" key="4">
    <source>
        <dbReference type="ARBA" id="ARBA00022692"/>
    </source>
</evidence>
<reference evidence="9 10" key="1">
    <citation type="submission" date="2019-03" db="EMBL/GenBank/DDBJ databases">
        <title>Paracraurococcus aquatilis NE82 genome sequence.</title>
        <authorList>
            <person name="Zhao Y."/>
            <person name="Du Z."/>
        </authorList>
    </citation>
    <scope>NUCLEOTIDE SEQUENCE [LARGE SCALE GENOMIC DNA]</scope>
    <source>
        <strain evidence="9 10">NE82</strain>
    </source>
</reference>
<dbReference type="Proteomes" id="UP000295023">
    <property type="component" value="Unassembled WGS sequence"/>
</dbReference>
<proteinExistence type="inferred from homology"/>
<comment type="caution">
    <text evidence="9">The sequence shown here is derived from an EMBL/GenBank/DDBJ whole genome shotgun (WGS) entry which is preliminary data.</text>
</comment>
<organism evidence="9 10">
    <name type="scientific">Roseicella aquatilis</name>
    <dbReference type="NCBI Taxonomy" id="2527868"/>
    <lineage>
        <taxon>Bacteria</taxon>
        <taxon>Pseudomonadati</taxon>
        <taxon>Pseudomonadota</taxon>
        <taxon>Alphaproteobacteria</taxon>
        <taxon>Acetobacterales</taxon>
        <taxon>Roseomonadaceae</taxon>
        <taxon>Roseicella</taxon>
    </lineage>
</organism>
<evidence type="ECO:0000259" key="8">
    <source>
        <dbReference type="Pfam" id="PF02308"/>
    </source>
</evidence>
<dbReference type="PANTHER" id="PTHR33778:SF1">
    <property type="entry name" value="MAGNESIUM TRANSPORTER YHID-RELATED"/>
    <property type="match status" value="1"/>
</dbReference>
<dbReference type="GO" id="GO:0005886">
    <property type="term" value="C:plasma membrane"/>
    <property type="evidence" value="ECO:0007669"/>
    <property type="project" value="UniProtKB-SubCell"/>
</dbReference>
<evidence type="ECO:0000313" key="10">
    <source>
        <dbReference type="Proteomes" id="UP000295023"/>
    </source>
</evidence>
<dbReference type="PRINTS" id="PR01837">
    <property type="entry name" value="MGTCSAPBPROT"/>
</dbReference>
<keyword evidence="10" id="KW-1185">Reference proteome</keyword>
<dbReference type="PANTHER" id="PTHR33778">
    <property type="entry name" value="PROTEIN MGTC"/>
    <property type="match status" value="1"/>
</dbReference>
<evidence type="ECO:0000256" key="3">
    <source>
        <dbReference type="ARBA" id="ARBA00022475"/>
    </source>
</evidence>
<comment type="similarity">
    <text evidence="2 7">Belongs to the MgtC/SapB family.</text>
</comment>
<feature type="transmembrane region" description="Helical" evidence="7">
    <location>
        <begin position="38"/>
        <end position="57"/>
    </location>
</feature>
<feature type="transmembrane region" description="Helical" evidence="7">
    <location>
        <begin position="90"/>
        <end position="108"/>
    </location>
</feature>
<evidence type="ECO:0000256" key="2">
    <source>
        <dbReference type="ARBA" id="ARBA00009298"/>
    </source>
</evidence>
<dbReference type="EMBL" id="SKBM01000008">
    <property type="protein sequence ID" value="TCZ63292.1"/>
    <property type="molecule type" value="Genomic_DNA"/>
</dbReference>
<feature type="transmembrane region" description="Helical" evidence="7">
    <location>
        <begin position="6"/>
        <end position="26"/>
    </location>
</feature>
<dbReference type="InterPro" id="IPR003416">
    <property type="entry name" value="MgtC/SapB/SrpB/YhiD_fam"/>
</dbReference>
<dbReference type="InterPro" id="IPR049177">
    <property type="entry name" value="MgtC_SapB_SrpB_YhiD_N"/>
</dbReference>
<dbReference type="Pfam" id="PF02308">
    <property type="entry name" value="MgtC"/>
    <property type="match status" value="1"/>
</dbReference>
<evidence type="ECO:0000313" key="9">
    <source>
        <dbReference type="EMBL" id="TCZ63292.1"/>
    </source>
</evidence>
<keyword evidence="7" id="KW-0997">Cell inner membrane</keyword>
<feature type="domain" description="MgtC/SapB/SrpB/YhiD N-terminal" evidence="8">
    <location>
        <begin position="17"/>
        <end position="136"/>
    </location>
</feature>
<name>A0A4R4DP23_9PROT</name>
<evidence type="ECO:0000256" key="5">
    <source>
        <dbReference type="ARBA" id="ARBA00022989"/>
    </source>
</evidence>